<proteinExistence type="predicted"/>
<feature type="transmembrane region" description="Helical" evidence="7">
    <location>
        <begin position="84"/>
        <end position="107"/>
    </location>
</feature>
<dbReference type="PANTHER" id="PTHR42718">
    <property type="entry name" value="MAJOR FACILITATOR SUPERFAMILY MULTIDRUG TRANSPORTER MFSC"/>
    <property type="match status" value="1"/>
</dbReference>
<organism evidence="9 10">
    <name type="scientific">Microbacterium gilvum</name>
    <dbReference type="NCBI Taxonomy" id="1336204"/>
    <lineage>
        <taxon>Bacteria</taxon>
        <taxon>Bacillati</taxon>
        <taxon>Actinomycetota</taxon>
        <taxon>Actinomycetes</taxon>
        <taxon>Micrococcales</taxon>
        <taxon>Microbacteriaceae</taxon>
        <taxon>Microbacterium</taxon>
    </lineage>
</organism>
<feature type="transmembrane region" description="Helical" evidence="7">
    <location>
        <begin position="360"/>
        <end position="380"/>
    </location>
</feature>
<evidence type="ECO:0000256" key="1">
    <source>
        <dbReference type="ARBA" id="ARBA00004651"/>
    </source>
</evidence>
<feature type="transmembrane region" description="Helical" evidence="7">
    <location>
        <begin position="231"/>
        <end position="251"/>
    </location>
</feature>
<evidence type="ECO:0000256" key="6">
    <source>
        <dbReference type="ARBA" id="ARBA00023136"/>
    </source>
</evidence>
<evidence type="ECO:0000259" key="8">
    <source>
        <dbReference type="PROSITE" id="PS50850"/>
    </source>
</evidence>
<gene>
    <name evidence="9" type="ORF">GCM10023351_13470</name>
</gene>
<keyword evidence="4 7" id="KW-0812">Transmembrane</keyword>
<dbReference type="InterPro" id="IPR020846">
    <property type="entry name" value="MFS_dom"/>
</dbReference>
<reference evidence="10" key="1">
    <citation type="journal article" date="2019" name="Int. J. Syst. Evol. Microbiol.">
        <title>The Global Catalogue of Microorganisms (GCM) 10K type strain sequencing project: providing services to taxonomists for standard genome sequencing and annotation.</title>
        <authorList>
            <consortium name="The Broad Institute Genomics Platform"/>
            <consortium name="The Broad Institute Genome Sequencing Center for Infectious Disease"/>
            <person name="Wu L."/>
            <person name="Ma J."/>
        </authorList>
    </citation>
    <scope>NUCLEOTIDE SEQUENCE [LARGE SCALE GENOMIC DNA]</scope>
    <source>
        <strain evidence="10">JCM 18537</strain>
    </source>
</reference>
<dbReference type="InterPro" id="IPR036259">
    <property type="entry name" value="MFS_trans_sf"/>
</dbReference>
<dbReference type="SUPFAM" id="SSF103473">
    <property type="entry name" value="MFS general substrate transporter"/>
    <property type="match status" value="1"/>
</dbReference>
<evidence type="ECO:0000256" key="2">
    <source>
        <dbReference type="ARBA" id="ARBA00022448"/>
    </source>
</evidence>
<dbReference type="RefSeq" id="WP_345437347.1">
    <property type="nucleotide sequence ID" value="NZ_BAABKO010000002.1"/>
</dbReference>
<keyword evidence="3" id="KW-1003">Cell membrane</keyword>
<dbReference type="Pfam" id="PF07690">
    <property type="entry name" value="MFS_1"/>
    <property type="match status" value="1"/>
</dbReference>
<evidence type="ECO:0000256" key="7">
    <source>
        <dbReference type="SAM" id="Phobius"/>
    </source>
</evidence>
<evidence type="ECO:0000313" key="9">
    <source>
        <dbReference type="EMBL" id="GAA4770917.1"/>
    </source>
</evidence>
<feature type="transmembrane region" description="Helical" evidence="7">
    <location>
        <begin position="55"/>
        <end position="72"/>
    </location>
</feature>
<protein>
    <submittedName>
        <fullName evidence="9">MFS transporter</fullName>
    </submittedName>
</protein>
<name>A0ABP9A0I4_9MICO</name>
<feature type="transmembrane region" description="Helical" evidence="7">
    <location>
        <begin position="17"/>
        <end position="43"/>
    </location>
</feature>
<dbReference type="Gene3D" id="1.20.1250.20">
    <property type="entry name" value="MFS general substrate transporter like domains"/>
    <property type="match status" value="1"/>
</dbReference>
<dbReference type="Gene3D" id="1.20.1720.10">
    <property type="entry name" value="Multidrug resistance protein D"/>
    <property type="match status" value="1"/>
</dbReference>
<feature type="transmembrane region" description="Helical" evidence="7">
    <location>
        <begin position="144"/>
        <end position="168"/>
    </location>
</feature>
<dbReference type="Proteomes" id="UP001501645">
    <property type="component" value="Unassembled WGS sequence"/>
</dbReference>
<dbReference type="InterPro" id="IPR011701">
    <property type="entry name" value="MFS"/>
</dbReference>
<evidence type="ECO:0000256" key="3">
    <source>
        <dbReference type="ARBA" id="ARBA00022475"/>
    </source>
</evidence>
<dbReference type="EMBL" id="BAABKO010000002">
    <property type="protein sequence ID" value="GAA4770917.1"/>
    <property type="molecule type" value="Genomic_DNA"/>
</dbReference>
<feature type="transmembrane region" description="Helical" evidence="7">
    <location>
        <begin position="336"/>
        <end position="354"/>
    </location>
</feature>
<dbReference type="PANTHER" id="PTHR42718:SF46">
    <property type="entry name" value="BLR6921 PROTEIN"/>
    <property type="match status" value="1"/>
</dbReference>
<sequence length="503" mass="51913">MTTTTDAVRTTPLHKGAILTIVLVSYFMILLDNSVIFTALPSLQADLTLSSTELAWVQDAYTLVFGGLLLLGARAGDLLGRKSVFIFGLIVFAIASLLIALSPAGWWLITARAVQGIGAAVIAPSALSLITVSFQGEERARAVAWYSATAGIGASLGLVVGGAAASWITWRAGFFINVPIGIAMLLLAPRFLPRAAKLPGRFDILGAVTSTVGVGSLVFAILHAAESGWTAAPTLAGFAAAAVVLALFVLAEARAAQPIMPLRLFASRIRTGAYLARLMYMGAMIGFFFFTSQFLQEALEFTPLQAGFAFLPMTLVNFAVAMFIPRLTAWFGNTATLLIGVAFTLAGMVWLSRITTDSDYLLAVALPMLLIGIGQGFAFAPLTNFGITGATASDAGAASGVVNTFHQVGSSLGLGILVAVGTAAEAGVTGTAAAVTAEASAALTVGSIFLTLSLLAAAVLIAPATRAASRAGRDPLGANTGPSRGRSLITVAKRVFAEKENHA</sequence>
<comment type="caution">
    <text evidence="9">The sequence shown here is derived from an EMBL/GenBank/DDBJ whole genome shotgun (WGS) entry which is preliminary data.</text>
</comment>
<feature type="transmembrane region" description="Helical" evidence="7">
    <location>
        <begin position="272"/>
        <end position="292"/>
    </location>
</feature>
<feature type="transmembrane region" description="Helical" evidence="7">
    <location>
        <begin position="174"/>
        <end position="192"/>
    </location>
</feature>
<dbReference type="CDD" id="cd17321">
    <property type="entry name" value="MFS_MMR_MDR_like"/>
    <property type="match status" value="1"/>
</dbReference>
<feature type="transmembrane region" description="Helical" evidence="7">
    <location>
        <begin position="412"/>
        <end position="435"/>
    </location>
</feature>
<evidence type="ECO:0000256" key="5">
    <source>
        <dbReference type="ARBA" id="ARBA00022989"/>
    </source>
</evidence>
<feature type="domain" description="Major facilitator superfamily (MFS) profile" evidence="8">
    <location>
        <begin position="18"/>
        <end position="465"/>
    </location>
</feature>
<keyword evidence="5 7" id="KW-1133">Transmembrane helix</keyword>
<feature type="transmembrane region" description="Helical" evidence="7">
    <location>
        <begin position="204"/>
        <end position="225"/>
    </location>
</feature>
<keyword evidence="2" id="KW-0813">Transport</keyword>
<dbReference type="PROSITE" id="PS50850">
    <property type="entry name" value="MFS"/>
    <property type="match status" value="1"/>
</dbReference>
<feature type="transmembrane region" description="Helical" evidence="7">
    <location>
        <begin position="304"/>
        <end position="324"/>
    </location>
</feature>
<feature type="transmembrane region" description="Helical" evidence="7">
    <location>
        <begin position="441"/>
        <end position="463"/>
    </location>
</feature>
<keyword evidence="10" id="KW-1185">Reference proteome</keyword>
<evidence type="ECO:0000256" key="4">
    <source>
        <dbReference type="ARBA" id="ARBA00022692"/>
    </source>
</evidence>
<accession>A0ABP9A0I4</accession>
<comment type="subcellular location">
    <subcellularLocation>
        <location evidence="1">Cell membrane</location>
        <topology evidence="1">Multi-pass membrane protein</topology>
    </subcellularLocation>
</comment>
<evidence type="ECO:0000313" key="10">
    <source>
        <dbReference type="Proteomes" id="UP001501645"/>
    </source>
</evidence>
<keyword evidence="6 7" id="KW-0472">Membrane</keyword>
<feature type="transmembrane region" description="Helical" evidence="7">
    <location>
        <begin position="113"/>
        <end position="132"/>
    </location>
</feature>